<proteinExistence type="predicted"/>
<feature type="signal peptide" evidence="1">
    <location>
        <begin position="1"/>
        <end position="28"/>
    </location>
</feature>
<dbReference type="RefSeq" id="WP_167055191.1">
    <property type="nucleotide sequence ID" value="NZ_JAAOZR010000009.1"/>
</dbReference>
<keyword evidence="3" id="KW-1185">Reference proteome</keyword>
<evidence type="ECO:0000256" key="1">
    <source>
        <dbReference type="SAM" id="SignalP"/>
    </source>
</evidence>
<protein>
    <submittedName>
        <fullName evidence="2">Uncharacterized protein</fullName>
    </submittedName>
</protein>
<evidence type="ECO:0000313" key="2">
    <source>
        <dbReference type="EMBL" id="MBP1965785.1"/>
    </source>
</evidence>
<feature type="chain" id="PRO_5047329879" evidence="1">
    <location>
        <begin position="29"/>
        <end position="184"/>
    </location>
</feature>
<reference evidence="2 3" key="1">
    <citation type="submission" date="2021-03" db="EMBL/GenBank/DDBJ databases">
        <title>Genomic Encyclopedia of Type Strains, Phase IV (KMG-IV): sequencing the most valuable type-strain genomes for metagenomic binning, comparative biology and taxonomic classification.</title>
        <authorList>
            <person name="Goeker M."/>
        </authorList>
    </citation>
    <scope>NUCLEOTIDE SEQUENCE [LARGE SCALE GENOMIC DNA]</scope>
    <source>
        <strain evidence="2 3">DSM 24950</strain>
    </source>
</reference>
<organism evidence="2 3">
    <name type="scientific">Paenibacillus aceris</name>
    <dbReference type="NCBI Taxonomy" id="869555"/>
    <lineage>
        <taxon>Bacteria</taxon>
        <taxon>Bacillati</taxon>
        <taxon>Bacillota</taxon>
        <taxon>Bacilli</taxon>
        <taxon>Bacillales</taxon>
        <taxon>Paenibacillaceae</taxon>
        <taxon>Paenibacillus</taxon>
    </lineage>
</organism>
<accession>A0ABS4I4E1</accession>
<comment type="caution">
    <text evidence="2">The sequence shown here is derived from an EMBL/GenBank/DDBJ whole genome shotgun (WGS) entry which is preliminary data.</text>
</comment>
<dbReference type="EMBL" id="JAGGKV010000016">
    <property type="protein sequence ID" value="MBP1965785.1"/>
    <property type="molecule type" value="Genomic_DNA"/>
</dbReference>
<gene>
    <name evidence="2" type="ORF">J2Z65_005030</name>
</gene>
<name>A0ABS4I4E1_9BACL</name>
<evidence type="ECO:0000313" key="3">
    <source>
        <dbReference type="Proteomes" id="UP001519344"/>
    </source>
</evidence>
<sequence length="184" mass="18752">MNKKRMILTTGCAILLLSSFISVSQADAPTPGSSTDPVITKSYFDQNTLSEAKVKELIASAIAASAGGSQPGSGSNGVSISTPTPASMKVVQLANGQTLYAGAGAEFIVRSGRVLAVSNDDNGIPDVTGGKDLPAGTEVALNHLLIFPAEGRGIKPSPKNTADIYVMVRGSYLLLNADGSTAAK</sequence>
<dbReference type="Proteomes" id="UP001519344">
    <property type="component" value="Unassembled WGS sequence"/>
</dbReference>
<keyword evidence="1" id="KW-0732">Signal</keyword>